<accession>A0A6S7F950</accession>
<dbReference type="PANTHER" id="PTHR42788">
    <property type="entry name" value="TAURINE IMPORT ATP-BINDING PROTEIN-RELATED"/>
    <property type="match status" value="1"/>
</dbReference>
<evidence type="ECO:0000256" key="2">
    <source>
        <dbReference type="ARBA" id="ARBA00022448"/>
    </source>
</evidence>
<keyword evidence="4" id="KW-0547">Nucleotide-binding</keyword>
<dbReference type="PROSITE" id="PS50893">
    <property type="entry name" value="ABC_TRANSPORTER_2"/>
    <property type="match status" value="1"/>
</dbReference>
<dbReference type="Pfam" id="PF00005">
    <property type="entry name" value="ABC_tran"/>
    <property type="match status" value="1"/>
</dbReference>
<keyword evidence="7" id="KW-0472">Membrane</keyword>
<dbReference type="InterPro" id="IPR003439">
    <property type="entry name" value="ABC_transporter-like_ATP-bd"/>
</dbReference>
<dbReference type="AlphaFoldDB" id="A0A6S7F950"/>
<dbReference type="InterPro" id="IPR050166">
    <property type="entry name" value="ABC_transporter_ATP-bind"/>
</dbReference>
<dbReference type="GO" id="GO:0005524">
    <property type="term" value="F:ATP binding"/>
    <property type="evidence" value="ECO:0007669"/>
    <property type="project" value="UniProtKB-KW"/>
</dbReference>
<keyword evidence="2" id="KW-0813">Transport</keyword>
<evidence type="ECO:0000259" key="8">
    <source>
        <dbReference type="PROSITE" id="PS50893"/>
    </source>
</evidence>
<dbReference type="Gene3D" id="3.40.50.300">
    <property type="entry name" value="P-loop containing nucleotide triphosphate hydrolases"/>
    <property type="match status" value="1"/>
</dbReference>
<feature type="domain" description="ABC transporter" evidence="8">
    <location>
        <begin position="37"/>
        <end position="264"/>
    </location>
</feature>
<dbReference type="InterPro" id="IPR027417">
    <property type="entry name" value="P-loop_NTPase"/>
</dbReference>
<evidence type="ECO:0000256" key="1">
    <source>
        <dbReference type="ARBA" id="ARBA00005417"/>
    </source>
</evidence>
<dbReference type="SMART" id="SM00382">
    <property type="entry name" value="AAA"/>
    <property type="match status" value="1"/>
</dbReference>
<dbReference type="InterPro" id="IPR003593">
    <property type="entry name" value="AAA+_ATPase"/>
</dbReference>
<evidence type="ECO:0000313" key="9">
    <source>
        <dbReference type="EMBL" id="CAB3938469.1"/>
    </source>
</evidence>
<protein>
    <submittedName>
        <fullName evidence="9">Aliphatic sulfonates import ATP-binding protein SsuB</fullName>
        <ecNumber evidence="9">3.6.3.-</ecNumber>
    </submittedName>
</protein>
<evidence type="ECO:0000256" key="7">
    <source>
        <dbReference type="ARBA" id="ARBA00023136"/>
    </source>
</evidence>
<gene>
    <name evidence="9" type="primary">ssuB_2</name>
    <name evidence="9" type="ORF">LMG6000_05838</name>
</gene>
<evidence type="ECO:0000256" key="5">
    <source>
        <dbReference type="ARBA" id="ARBA00022840"/>
    </source>
</evidence>
<dbReference type="SUPFAM" id="SSF52540">
    <property type="entry name" value="P-loop containing nucleoside triphosphate hydrolases"/>
    <property type="match status" value="1"/>
</dbReference>
<evidence type="ECO:0000313" key="10">
    <source>
        <dbReference type="Proteomes" id="UP000494183"/>
    </source>
</evidence>
<name>A0A6S7F950_9BURK</name>
<keyword evidence="10" id="KW-1185">Reference proteome</keyword>
<sequence length="298" mass="32313">MMFTNPNEFELLQYLESHGQIEPDAEPDAGAQPALRVTLRKLARRFDGRVALQALDLEIAPGEFVAVVGSVGSGKSTLLRLLAGQLAPTDERGGEPSRSPLLFDNFPSWAPDSRVRLLLPDARLLPWKTVLQNVALGLAGTAQAADALRQVGLDGHGGDWPAQVSEPQRQRVALARALARRPGLLLLDEPYAGLDALARIEMQRLLEDCWRQQGFTAVLATHDAAEAVTVADRILVLDEGGVALDERVGLARPRARGSAAFAALQARVLRAALRQQDTPDTERPLAPVIQIRHLRLAV</sequence>
<reference evidence="9 10" key="1">
    <citation type="submission" date="2020-04" db="EMBL/GenBank/DDBJ databases">
        <authorList>
            <person name="De Canck E."/>
        </authorList>
    </citation>
    <scope>NUCLEOTIDE SEQUENCE [LARGE SCALE GENOMIC DNA]</scope>
    <source>
        <strain evidence="9 10">LMG 6000</strain>
    </source>
</reference>
<proteinExistence type="inferred from homology"/>
<evidence type="ECO:0000256" key="6">
    <source>
        <dbReference type="ARBA" id="ARBA00022967"/>
    </source>
</evidence>
<dbReference type="EMBL" id="CADILH010000013">
    <property type="protein sequence ID" value="CAB3938469.1"/>
    <property type="molecule type" value="Genomic_DNA"/>
</dbReference>
<evidence type="ECO:0000256" key="4">
    <source>
        <dbReference type="ARBA" id="ARBA00022741"/>
    </source>
</evidence>
<dbReference type="Proteomes" id="UP000494183">
    <property type="component" value="Unassembled WGS sequence"/>
</dbReference>
<dbReference type="GO" id="GO:0016887">
    <property type="term" value="F:ATP hydrolysis activity"/>
    <property type="evidence" value="ECO:0007669"/>
    <property type="project" value="InterPro"/>
</dbReference>
<dbReference type="RefSeq" id="WP_175198580.1">
    <property type="nucleotide sequence ID" value="NZ_CADILH010000013.1"/>
</dbReference>
<comment type="similarity">
    <text evidence="1">Belongs to the ABC transporter superfamily.</text>
</comment>
<keyword evidence="9" id="KW-0378">Hydrolase</keyword>
<dbReference type="EC" id="3.6.3.-" evidence="9"/>
<organism evidence="9 10">
    <name type="scientific">Achromobacter insolitus</name>
    <dbReference type="NCBI Taxonomy" id="217204"/>
    <lineage>
        <taxon>Bacteria</taxon>
        <taxon>Pseudomonadati</taxon>
        <taxon>Pseudomonadota</taxon>
        <taxon>Betaproteobacteria</taxon>
        <taxon>Burkholderiales</taxon>
        <taxon>Alcaligenaceae</taxon>
        <taxon>Achromobacter</taxon>
    </lineage>
</organism>
<dbReference type="PANTHER" id="PTHR42788:SF17">
    <property type="entry name" value="ALIPHATIC SULFONATES IMPORT ATP-BINDING PROTEIN SSUB"/>
    <property type="match status" value="1"/>
</dbReference>
<keyword evidence="5 9" id="KW-0067">ATP-binding</keyword>
<keyword evidence="6" id="KW-1278">Translocase</keyword>
<evidence type="ECO:0000256" key="3">
    <source>
        <dbReference type="ARBA" id="ARBA00022475"/>
    </source>
</evidence>
<keyword evidence="3" id="KW-1003">Cell membrane</keyword>